<evidence type="ECO:0000256" key="1">
    <source>
        <dbReference type="SAM" id="Phobius"/>
    </source>
</evidence>
<feature type="transmembrane region" description="Helical" evidence="1">
    <location>
        <begin position="150"/>
        <end position="173"/>
    </location>
</feature>
<dbReference type="InterPro" id="IPR007110">
    <property type="entry name" value="Ig-like_dom"/>
</dbReference>
<name>A0A8C4JRR4_DRONO</name>
<reference evidence="4" key="2">
    <citation type="submission" date="2025-09" db="UniProtKB">
        <authorList>
            <consortium name="Ensembl"/>
        </authorList>
    </citation>
    <scope>IDENTIFICATION</scope>
</reference>
<dbReference type="AlphaFoldDB" id="A0A8C4JRR4"/>
<proteinExistence type="predicted"/>
<evidence type="ECO:0000313" key="5">
    <source>
        <dbReference type="Proteomes" id="UP000694423"/>
    </source>
</evidence>
<keyword evidence="1" id="KW-1133">Transmembrane helix</keyword>
<feature type="domain" description="Ig-like" evidence="3">
    <location>
        <begin position="41"/>
        <end position="132"/>
    </location>
</feature>
<dbReference type="InterPro" id="IPR039089">
    <property type="entry name" value="IGSF6"/>
</dbReference>
<gene>
    <name evidence="4" type="primary">IGSF6</name>
</gene>
<dbReference type="Proteomes" id="UP000694423">
    <property type="component" value="Unplaced"/>
</dbReference>
<dbReference type="RefSeq" id="XP_025971939.1">
    <property type="nucleotide sequence ID" value="XM_026116154.2"/>
</dbReference>
<dbReference type="InterPro" id="IPR003599">
    <property type="entry name" value="Ig_sub"/>
</dbReference>
<keyword evidence="1" id="KW-0472">Membrane</keyword>
<dbReference type="PANTHER" id="PTHR15297">
    <property type="entry name" value="IMMUNOGLOBULIN SUPERFAMILY MEMBER 6"/>
    <property type="match status" value="1"/>
</dbReference>
<dbReference type="CTD" id="10261"/>
<protein>
    <submittedName>
        <fullName evidence="4">Immunoglobulin superfamily member 6</fullName>
    </submittedName>
</protein>
<accession>A0A8C4JRR4</accession>
<evidence type="ECO:0000313" key="4">
    <source>
        <dbReference type="Ensembl" id="ENSDNVP00000012791.1"/>
    </source>
</evidence>
<reference evidence="4" key="1">
    <citation type="submission" date="2025-08" db="UniProtKB">
        <authorList>
            <consortium name="Ensembl"/>
        </authorList>
    </citation>
    <scope>IDENTIFICATION</scope>
</reference>
<dbReference type="Pfam" id="PF07686">
    <property type="entry name" value="V-set"/>
    <property type="match status" value="1"/>
</dbReference>
<dbReference type="InterPro" id="IPR013783">
    <property type="entry name" value="Ig-like_fold"/>
</dbReference>
<feature type="chain" id="PRO_5034428379" evidence="2">
    <location>
        <begin position="26"/>
        <end position="234"/>
    </location>
</feature>
<dbReference type="InterPro" id="IPR013106">
    <property type="entry name" value="Ig_V-set"/>
</dbReference>
<dbReference type="SUPFAM" id="SSF48726">
    <property type="entry name" value="Immunoglobulin"/>
    <property type="match status" value="1"/>
</dbReference>
<dbReference type="SMART" id="SM00409">
    <property type="entry name" value="IG"/>
    <property type="match status" value="1"/>
</dbReference>
<feature type="signal peptide" evidence="2">
    <location>
        <begin position="1"/>
        <end position="25"/>
    </location>
</feature>
<dbReference type="PANTHER" id="PTHR15297:SF2">
    <property type="entry name" value="IMMUNOGLOBULIN SUPERFAMILY MEMBER 6"/>
    <property type="match status" value="1"/>
</dbReference>
<evidence type="ECO:0000259" key="3">
    <source>
        <dbReference type="PROSITE" id="PS50835"/>
    </source>
</evidence>
<organism evidence="4 5">
    <name type="scientific">Dromaius novaehollandiae</name>
    <name type="common">Emu</name>
    <dbReference type="NCBI Taxonomy" id="8790"/>
    <lineage>
        <taxon>Eukaryota</taxon>
        <taxon>Metazoa</taxon>
        <taxon>Chordata</taxon>
        <taxon>Craniata</taxon>
        <taxon>Vertebrata</taxon>
        <taxon>Euteleostomi</taxon>
        <taxon>Archelosauria</taxon>
        <taxon>Archosauria</taxon>
        <taxon>Dinosauria</taxon>
        <taxon>Saurischia</taxon>
        <taxon>Theropoda</taxon>
        <taxon>Coelurosauria</taxon>
        <taxon>Aves</taxon>
        <taxon>Palaeognathae</taxon>
        <taxon>Casuariiformes</taxon>
        <taxon>Dromaiidae</taxon>
        <taxon>Dromaius</taxon>
    </lineage>
</organism>
<evidence type="ECO:0000256" key="2">
    <source>
        <dbReference type="SAM" id="SignalP"/>
    </source>
</evidence>
<keyword evidence="5" id="KW-1185">Reference proteome</keyword>
<dbReference type="InterPro" id="IPR036179">
    <property type="entry name" value="Ig-like_dom_sf"/>
</dbReference>
<keyword evidence="2" id="KW-0732">Signal</keyword>
<dbReference type="PROSITE" id="PS50835">
    <property type="entry name" value="IG_LIKE"/>
    <property type="match status" value="1"/>
</dbReference>
<keyword evidence="1" id="KW-0812">Transmembrane</keyword>
<sequence>MASFNKFKQVLMLAFNCILHSVGDADTCQVTVTQPGFKEAGESTHTVILNCTFSALGCSQFKPQILWFRFFTNKHEDLCIPECTNVQKFKVHVSSENNIALEISDLTVNDSAVYFCGIAFPDSSSARSKQTGGGTVLVKTGAQKHSTAKLTVMTITSSLLFLYSIVVFTVLILDKLKPKLLKKSSKEDQRTENCKISSGRKIFQAIAQELQKQRYAEHCQQPDHLEDDTVYQNR</sequence>
<dbReference type="GeneID" id="112992868"/>
<dbReference type="Ensembl" id="ENSDNVT00000015415.1">
    <property type="protein sequence ID" value="ENSDNVP00000012791.1"/>
    <property type="gene ID" value="ENSDNVG00000009038.1"/>
</dbReference>
<dbReference type="Gene3D" id="2.60.40.10">
    <property type="entry name" value="Immunoglobulins"/>
    <property type="match status" value="1"/>
</dbReference>